<keyword evidence="6" id="KW-0342">GTP-binding</keyword>
<evidence type="ECO:0000259" key="8">
    <source>
        <dbReference type="PROSITE" id="PS51722"/>
    </source>
</evidence>
<keyword evidence="10" id="KW-1185">Reference proteome</keyword>
<dbReference type="SUPFAM" id="SSF50447">
    <property type="entry name" value="Translation proteins"/>
    <property type="match status" value="1"/>
</dbReference>
<dbReference type="Gene3D" id="2.40.30.10">
    <property type="entry name" value="Translation factors"/>
    <property type="match status" value="2"/>
</dbReference>
<dbReference type="InterPro" id="IPR050100">
    <property type="entry name" value="TRAFAC_GTPase_members"/>
</dbReference>
<name>A0A8I1GI03_9HYPH</name>
<dbReference type="InterPro" id="IPR054696">
    <property type="entry name" value="GTP-eEF1A_C"/>
</dbReference>
<evidence type="ECO:0000313" key="9">
    <source>
        <dbReference type="EMBL" id="MBJ7543920.1"/>
    </source>
</evidence>
<accession>A0A8I1GI03</accession>
<dbReference type="PRINTS" id="PR00315">
    <property type="entry name" value="ELONGATNFCT"/>
</dbReference>
<keyword evidence="2" id="KW-0808">Transferase</keyword>
<evidence type="ECO:0000256" key="7">
    <source>
        <dbReference type="SAM" id="MobiDB-lite"/>
    </source>
</evidence>
<evidence type="ECO:0000256" key="6">
    <source>
        <dbReference type="ARBA" id="ARBA00023134"/>
    </source>
</evidence>
<dbReference type="SUPFAM" id="SSF52540">
    <property type="entry name" value="P-loop containing nucleoside triphosphate hydrolases"/>
    <property type="match status" value="1"/>
</dbReference>
<dbReference type="InterPro" id="IPR000795">
    <property type="entry name" value="T_Tr_GTP-bd_dom"/>
</dbReference>
<dbReference type="PROSITE" id="PS51722">
    <property type="entry name" value="G_TR_2"/>
    <property type="match status" value="1"/>
</dbReference>
<reference evidence="9 10" key="1">
    <citation type="submission" date="2020-12" db="EMBL/GenBank/DDBJ databases">
        <title>Revised draft genomes of Rhodomicrobium vannielii ATCC 17100 and Rhodomicrobium udaipurense JA643.</title>
        <authorList>
            <person name="Conners E.M."/>
            <person name="Davenport E.J."/>
            <person name="Bose A."/>
        </authorList>
    </citation>
    <scope>NUCLEOTIDE SEQUENCE [LARGE SCALE GENOMIC DNA]</scope>
    <source>
        <strain evidence="9 10">JA643</strain>
    </source>
</reference>
<dbReference type="EC" id="2.7.7.4" evidence="1"/>
<keyword evidence="5" id="KW-0067">ATP-binding</keyword>
<dbReference type="InterPro" id="IPR009000">
    <property type="entry name" value="Transl_B-barrel_sf"/>
</dbReference>
<dbReference type="EMBL" id="JAEMUK010000020">
    <property type="protein sequence ID" value="MBJ7543920.1"/>
    <property type="molecule type" value="Genomic_DNA"/>
</dbReference>
<dbReference type="NCBIfam" id="TIGR02034">
    <property type="entry name" value="CysN"/>
    <property type="match status" value="1"/>
</dbReference>
<sequence>MRFDTSDAFAGAEPASENEAYRKPPVTERKTAPELNGIVRLLTCGSVDDGKSTLIGRLLWDASPLYDDQREKLLKETASLHGASRPDFSRLVDGLVAEQEQGITIDIAWHYFDTPHRRVVIIDSPGHEQYTRNMATGASHADVAVLLVDAQAGIKRQTRRHLAILDLAGVRKVVLAVNKMDLIGWDKERFDAIVDDFVSSVARFPRLSWIAIPVSALNGDNVATRSQAMSWYKGPTFVEHLETVGSRADNAHESFRMPVQIVLRDGKGFRGFGGRITAGTINVGDAVSDALSGRSSTIASIRTMDGDLEAARSGQSVVIELADHIDVSRGSVLTTEKGEVRTGRRLEARIVWLANEPYSNTQGYLLRTATDMVPVVSLKILGRLDLDTLELNAAATLEPNGIAEARIDLARAIAADRFTDHRGTGAFVLVDAVTGAAVAGGVIREVSAGVAADKGAFLLSSELLWRGLCSDLANADDTDGEFRRRANEVAIILRAAGVPVEFAA</sequence>
<dbReference type="InterPro" id="IPR009001">
    <property type="entry name" value="Transl_elong_EF1A/Init_IF2_C"/>
</dbReference>
<dbReference type="GO" id="GO:0003924">
    <property type="term" value="F:GTPase activity"/>
    <property type="evidence" value="ECO:0007669"/>
    <property type="project" value="InterPro"/>
</dbReference>
<evidence type="ECO:0000256" key="4">
    <source>
        <dbReference type="ARBA" id="ARBA00022741"/>
    </source>
</evidence>
<dbReference type="GO" id="GO:0005524">
    <property type="term" value="F:ATP binding"/>
    <property type="evidence" value="ECO:0007669"/>
    <property type="project" value="UniProtKB-KW"/>
</dbReference>
<keyword evidence="4" id="KW-0547">Nucleotide-binding</keyword>
<dbReference type="GO" id="GO:0005525">
    <property type="term" value="F:GTP binding"/>
    <property type="evidence" value="ECO:0007669"/>
    <property type="project" value="UniProtKB-KW"/>
</dbReference>
<evidence type="ECO:0000256" key="5">
    <source>
        <dbReference type="ARBA" id="ARBA00022840"/>
    </source>
</evidence>
<evidence type="ECO:0000313" key="10">
    <source>
        <dbReference type="Proteomes" id="UP000623250"/>
    </source>
</evidence>
<dbReference type="Pfam" id="PF22594">
    <property type="entry name" value="GTP-eEF1A_C"/>
    <property type="match status" value="1"/>
</dbReference>
<dbReference type="SUPFAM" id="SSF50465">
    <property type="entry name" value="EF-Tu/eEF-1alpha/eIF2-gamma C-terminal domain"/>
    <property type="match status" value="1"/>
</dbReference>
<organism evidence="9 10">
    <name type="scientific">Rhodomicrobium udaipurense</name>
    <dbReference type="NCBI Taxonomy" id="1202716"/>
    <lineage>
        <taxon>Bacteria</taxon>
        <taxon>Pseudomonadati</taxon>
        <taxon>Pseudomonadota</taxon>
        <taxon>Alphaproteobacteria</taxon>
        <taxon>Hyphomicrobiales</taxon>
        <taxon>Hyphomicrobiaceae</taxon>
        <taxon>Rhodomicrobium</taxon>
    </lineage>
</organism>
<evidence type="ECO:0000256" key="1">
    <source>
        <dbReference type="ARBA" id="ARBA00012391"/>
    </source>
</evidence>
<dbReference type="Gene3D" id="3.40.50.300">
    <property type="entry name" value="P-loop containing nucleotide triphosphate hydrolases"/>
    <property type="match status" value="1"/>
</dbReference>
<feature type="domain" description="Tr-type G" evidence="8">
    <location>
        <begin position="36"/>
        <end position="249"/>
    </location>
</feature>
<keyword evidence="3" id="KW-0548">Nucleotidyltransferase</keyword>
<dbReference type="Pfam" id="PF00009">
    <property type="entry name" value="GTP_EFTU"/>
    <property type="match status" value="1"/>
</dbReference>
<dbReference type="PANTHER" id="PTHR23115">
    <property type="entry name" value="TRANSLATION FACTOR"/>
    <property type="match status" value="1"/>
</dbReference>
<dbReference type="GO" id="GO:0016779">
    <property type="term" value="F:nucleotidyltransferase activity"/>
    <property type="evidence" value="ECO:0007669"/>
    <property type="project" value="UniProtKB-KW"/>
</dbReference>
<protein>
    <recommendedName>
        <fullName evidence="1">sulfate adenylyltransferase</fullName>
        <ecNumber evidence="1">2.7.7.4</ecNumber>
    </recommendedName>
</protein>
<gene>
    <name evidence="9" type="ORF">JDN41_10130</name>
</gene>
<feature type="compositionally biased region" description="Basic and acidic residues" evidence="7">
    <location>
        <begin position="19"/>
        <end position="29"/>
    </location>
</feature>
<dbReference type="InterPro" id="IPR044139">
    <property type="entry name" value="CysN_NoDQ_III"/>
</dbReference>
<dbReference type="Proteomes" id="UP000623250">
    <property type="component" value="Unassembled WGS sequence"/>
</dbReference>
<feature type="region of interest" description="Disordered" evidence="7">
    <location>
        <begin position="1"/>
        <end position="29"/>
    </location>
</feature>
<dbReference type="PROSITE" id="PS00301">
    <property type="entry name" value="G_TR_1"/>
    <property type="match status" value="1"/>
</dbReference>
<dbReference type="InterPro" id="IPR031157">
    <property type="entry name" value="G_TR_CS"/>
</dbReference>
<dbReference type="GO" id="GO:0006790">
    <property type="term" value="P:sulfur compound metabolic process"/>
    <property type="evidence" value="ECO:0007669"/>
    <property type="project" value="InterPro"/>
</dbReference>
<proteinExistence type="predicted"/>
<dbReference type="CDD" id="cd04095">
    <property type="entry name" value="CysN_NoDQ_III"/>
    <property type="match status" value="1"/>
</dbReference>
<dbReference type="InterPro" id="IPR011779">
    <property type="entry name" value="SO4_adenylTrfase_lsu"/>
</dbReference>
<evidence type="ECO:0000256" key="2">
    <source>
        <dbReference type="ARBA" id="ARBA00022679"/>
    </source>
</evidence>
<comment type="caution">
    <text evidence="9">The sequence shown here is derived from an EMBL/GenBank/DDBJ whole genome shotgun (WGS) entry which is preliminary data.</text>
</comment>
<dbReference type="AlphaFoldDB" id="A0A8I1GI03"/>
<dbReference type="InterPro" id="IPR027417">
    <property type="entry name" value="P-loop_NTPase"/>
</dbReference>
<evidence type="ECO:0000256" key="3">
    <source>
        <dbReference type="ARBA" id="ARBA00022695"/>
    </source>
</evidence>